<name>A0A0G0NF61_9BACT</name>
<dbReference type="Gene3D" id="2.60.120.10">
    <property type="entry name" value="Jelly Rolls"/>
    <property type="match status" value="1"/>
</dbReference>
<dbReference type="SUPFAM" id="SSF51182">
    <property type="entry name" value="RmlC-like cupins"/>
    <property type="match status" value="1"/>
</dbReference>
<dbReference type="InterPro" id="IPR014710">
    <property type="entry name" value="RmlC-like_jellyroll"/>
</dbReference>
<accession>A0A0G0NF61</accession>
<proteinExistence type="predicted"/>
<evidence type="ECO:0000313" key="1">
    <source>
        <dbReference type="EMBL" id="KKQ75731.1"/>
    </source>
</evidence>
<dbReference type="AlphaFoldDB" id="A0A0G0NF61"/>
<sequence>MSIEVTHTKVDFTDERGDITRVLDVEGTEYKIKAVLRITHKKDSPPRGNHYHKKDYHWVYVEEGMMRYYEKPFDEPDSKPTSVVMKKGDLVLTHPGIIHAMEALEDTVFWAITTEGRDQKKYEGDTVRINIT</sequence>
<comment type="caution">
    <text evidence="1">The sequence shown here is derived from an EMBL/GenBank/DDBJ whole genome shotgun (WGS) entry which is preliminary data.</text>
</comment>
<reference evidence="1 2" key="1">
    <citation type="journal article" date="2015" name="Nature">
        <title>rRNA introns, odd ribosomes, and small enigmatic genomes across a large radiation of phyla.</title>
        <authorList>
            <person name="Brown C.T."/>
            <person name="Hug L.A."/>
            <person name="Thomas B.C."/>
            <person name="Sharon I."/>
            <person name="Castelle C.J."/>
            <person name="Singh A."/>
            <person name="Wilkins M.J."/>
            <person name="Williams K.H."/>
            <person name="Banfield J.F."/>
        </authorList>
    </citation>
    <scope>NUCLEOTIDE SEQUENCE [LARGE SCALE GENOMIC DNA]</scope>
</reference>
<dbReference type="Proteomes" id="UP000034181">
    <property type="component" value="Unassembled WGS sequence"/>
</dbReference>
<gene>
    <name evidence="1" type="ORF">US96_C0005G0004</name>
</gene>
<dbReference type="InterPro" id="IPR011051">
    <property type="entry name" value="RmlC_Cupin_sf"/>
</dbReference>
<protein>
    <submittedName>
        <fullName evidence="1">Cupin 2 conserved barrel domain protein</fullName>
    </submittedName>
</protein>
<dbReference type="EMBL" id="LBUZ01000005">
    <property type="protein sequence ID" value="KKQ75731.1"/>
    <property type="molecule type" value="Genomic_DNA"/>
</dbReference>
<organism evidence="1 2">
    <name type="scientific">Candidatus Woesebacteria bacterium GW2011_GWB1_38_5b</name>
    <dbReference type="NCBI Taxonomy" id="1618569"/>
    <lineage>
        <taxon>Bacteria</taxon>
        <taxon>Candidatus Woeseibacteriota</taxon>
    </lineage>
</organism>
<evidence type="ECO:0000313" key="2">
    <source>
        <dbReference type="Proteomes" id="UP000034181"/>
    </source>
</evidence>